<organism evidence="1 2">
    <name type="scientific">Botryotinia convoluta</name>
    <dbReference type="NCBI Taxonomy" id="54673"/>
    <lineage>
        <taxon>Eukaryota</taxon>
        <taxon>Fungi</taxon>
        <taxon>Dikarya</taxon>
        <taxon>Ascomycota</taxon>
        <taxon>Pezizomycotina</taxon>
        <taxon>Leotiomycetes</taxon>
        <taxon>Helotiales</taxon>
        <taxon>Sclerotiniaceae</taxon>
        <taxon>Botryotinia</taxon>
    </lineage>
</organism>
<name>A0A4Z1I0Y7_9HELO</name>
<evidence type="ECO:0000313" key="1">
    <source>
        <dbReference type="EMBL" id="TGO55278.1"/>
    </source>
</evidence>
<proteinExistence type="predicted"/>
<dbReference type="AlphaFoldDB" id="A0A4Z1I0Y7"/>
<comment type="caution">
    <text evidence="1">The sequence shown here is derived from an EMBL/GenBank/DDBJ whole genome shotgun (WGS) entry which is preliminary data.</text>
</comment>
<dbReference type="EMBL" id="PQXN01000094">
    <property type="protein sequence ID" value="TGO55278.1"/>
    <property type="molecule type" value="Genomic_DNA"/>
</dbReference>
<dbReference type="Proteomes" id="UP000297527">
    <property type="component" value="Unassembled WGS sequence"/>
</dbReference>
<accession>A0A4Z1I0Y7</accession>
<evidence type="ECO:0000313" key="2">
    <source>
        <dbReference type="Proteomes" id="UP000297527"/>
    </source>
</evidence>
<reference evidence="1 2" key="1">
    <citation type="submission" date="2017-12" db="EMBL/GenBank/DDBJ databases">
        <title>Comparative genomics of Botrytis spp.</title>
        <authorList>
            <person name="Valero-Jimenez C.A."/>
            <person name="Tapia P."/>
            <person name="Veloso J."/>
            <person name="Silva-Moreno E."/>
            <person name="Staats M."/>
            <person name="Valdes J.H."/>
            <person name="Van Kan J.A.L."/>
        </authorList>
    </citation>
    <scope>NUCLEOTIDE SEQUENCE [LARGE SCALE GENOMIC DNA]</scope>
    <source>
        <strain evidence="1 2">MUCL11595</strain>
    </source>
</reference>
<dbReference type="OrthoDB" id="5229512at2759"/>
<gene>
    <name evidence="1" type="ORF">BCON_0094g00280</name>
</gene>
<sequence length="279" mass="32583">MSFDMEISTSLPAVKNFKKLLAFQDLSGEIRNKIYELQLCDFEEVLVPCQFPDLPSPYWVAIARHYIHPQILRTCRQIYQEGTYLMRKKNLFIRFECEVSPYNITLALLEIEVPFLGLKICYRNSKSRPQPNASFILLARHIPDLCRALSTIRSRINLHDENVKHIVTLTDPYAKQISGLSALFGSVSALFFPRREIESFLSRKQQEELIALYRAHLKAFPNLKFNGVIPKNLQTIATSEITFMPEVYSQDQIQMFRDNVEDMMIQGQVFFEEERYVKD</sequence>
<keyword evidence="2" id="KW-1185">Reference proteome</keyword>
<protein>
    <submittedName>
        <fullName evidence="1">Uncharacterized protein</fullName>
    </submittedName>
</protein>